<keyword evidence="2" id="KW-1185">Reference proteome</keyword>
<evidence type="ECO:0000313" key="1">
    <source>
        <dbReference type="EMBL" id="ASP28283.1"/>
    </source>
</evidence>
<dbReference type="RefSeq" id="WP_281251262.1">
    <property type="nucleotide sequence ID" value="NZ_CP022535.1"/>
</dbReference>
<dbReference type="Proteomes" id="UP000203229">
    <property type="component" value="Chromosome"/>
</dbReference>
<dbReference type="EMBL" id="CP022535">
    <property type="protein sequence ID" value="ASP28283.1"/>
    <property type="molecule type" value="Genomic_DNA"/>
</dbReference>
<reference evidence="1 2" key="1">
    <citation type="submission" date="2017-07" db="EMBL/GenBank/DDBJ databases">
        <title>Complete genome sequence of Spiroplasma corruscae EC-1 (DSM 19793).</title>
        <authorList>
            <person name="Tsai Y.-M."/>
            <person name="Lo W.-S."/>
            <person name="Kuo C.-H."/>
        </authorList>
    </citation>
    <scope>NUCLEOTIDE SEQUENCE [LARGE SCALE GENOMIC DNA]</scope>
    <source>
        <strain evidence="1 2">EC-1</strain>
    </source>
</reference>
<name>A0A222EPR1_9MOLU</name>
<dbReference type="KEGG" id="scou:SCORR_v1c05110"/>
<dbReference type="AlphaFoldDB" id="A0A222EPR1"/>
<organism evidence="1 2">
    <name type="scientific">Spiroplasma corruscae</name>
    <dbReference type="NCBI Taxonomy" id="216934"/>
    <lineage>
        <taxon>Bacteria</taxon>
        <taxon>Bacillati</taxon>
        <taxon>Mycoplasmatota</taxon>
        <taxon>Mollicutes</taxon>
        <taxon>Entomoplasmatales</taxon>
        <taxon>Spiroplasmataceae</taxon>
        <taxon>Spiroplasma</taxon>
    </lineage>
</organism>
<protein>
    <submittedName>
        <fullName evidence="1">Uncharacterized protein</fullName>
    </submittedName>
</protein>
<sequence>MSYYEMVIFQYLENNKILNDDKSTINKIILSEKDINIDNLGD</sequence>
<accession>A0A222EPR1</accession>
<gene>
    <name evidence="1" type="ORF">SCORR_v1c05110</name>
</gene>
<proteinExistence type="predicted"/>
<evidence type="ECO:0000313" key="2">
    <source>
        <dbReference type="Proteomes" id="UP000203229"/>
    </source>
</evidence>